<dbReference type="AlphaFoldDB" id="A0A3B0XHX3"/>
<name>A0A3B0XHX3_9ZZZZ</name>
<dbReference type="InterPro" id="IPR011990">
    <property type="entry name" value="TPR-like_helical_dom_sf"/>
</dbReference>
<accession>A0A3B0XHX3</accession>
<dbReference type="Pfam" id="PF13181">
    <property type="entry name" value="TPR_8"/>
    <property type="match status" value="1"/>
</dbReference>
<dbReference type="SUPFAM" id="SSF48452">
    <property type="entry name" value="TPR-like"/>
    <property type="match status" value="1"/>
</dbReference>
<dbReference type="Gene3D" id="1.25.40.10">
    <property type="entry name" value="Tetratricopeptide repeat domain"/>
    <property type="match status" value="2"/>
</dbReference>
<evidence type="ECO:0000313" key="1">
    <source>
        <dbReference type="EMBL" id="VAW67895.1"/>
    </source>
</evidence>
<dbReference type="SMART" id="SM00028">
    <property type="entry name" value="TPR"/>
    <property type="match status" value="3"/>
</dbReference>
<proteinExistence type="predicted"/>
<dbReference type="EMBL" id="UOFH01000410">
    <property type="protein sequence ID" value="VAW67895.1"/>
    <property type="molecule type" value="Genomic_DNA"/>
</dbReference>
<sequence>MDNSTLDILDNDELLSLTRWQLDQEQLGNALISVKHALKRDDCTIESHRLVAKIYAQLGLYEHAKKAFEHLLELEPDALTEKFQYGMVFYDNGDSDKAIDIWSSVLDSEATYPPALFYSALAKTSLNQQSNAIEHLNILIKSAPSDNLYFERGRELIRSIEENKATGGKQDGKYISEKYATNNERTIN</sequence>
<dbReference type="InterPro" id="IPR019734">
    <property type="entry name" value="TPR_rpt"/>
</dbReference>
<reference evidence="1" key="1">
    <citation type="submission" date="2018-06" db="EMBL/GenBank/DDBJ databases">
        <authorList>
            <person name="Zhirakovskaya E."/>
        </authorList>
    </citation>
    <scope>NUCLEOTIDE SEQUENCE</scope>
</reference>
<protein>
    <submittedName>
        <fullName evidence="1">Uncharacterized protein</fullName>
    </submittedName>
</protein>
<gene>
    <name evidence="1" type="ORF">MNBD_GAMMA08-1909</name>
</gene>
<organism evidence="1">
    <name type="scientific">hydrothermal vent metagenome</name>
    <dbReference type="NCBI Taxonomy" id="652676"/>
    <lineage>
        <taxon>unclassified sequences</taxon>
        <taxon>metagenomes</taxon>
        <taxon>ecological metagenomes</taxon>
    </lineage>
</organism>
<dbReference type="Pfam" id="PF13174">
    <property type="entry name" value="TPR_6"/>
    <property type="match status" value="1"/>
</dbReference>
<dbReference type="PROSITE" id="PS50005">
    <property type="entry name" value="TPR"/>
    <property type="match status" value="1"/>
</dbReference>